<evidence type="ECO:0000256" key="3">
    <source>
        <dbReference type="ARBA" id="ARBA00022688"/>
    </source>
</evidence>
<dbReference type="NCBIfam" id="TIGR02396">
    <property type="entry name" value="diverge_rpsU"/>
    <property type="match status" value="1"/>
</dbReference>
<dbReference type="Proteomes" id="UP000500791">
    <property type="component" value="Chromosome"/>
</dbReference>
<organism evidence="8 9">
    <name type="scientific">Pontivivens nitratireducens</name>
    <dbReference type="NCBI Taxonomy" id="2758038"/>
    <lineage>
        <taxon>Bacteria</taxon>
        <taxon>Pseudomonadati</taxon>
        <taxon>Pseudomonadota</taxon>
        <taxon>Alphaproteobacteria</taxon>
        <taxon>Rhodobacterales</taxon>
        <taxon>Paracoccaceae</taxon>
        <taxon>Pontivivens</taxon>
    </lineage>
</organism>
<dbReference type="AlphaFoldDB" id="A0A6G7VIR5"/>
<evidence type="ECO:0000256" key="1">
    <source>
        <dbReference type="ARBA" id="ARBA00004749"/>
    </source>
</evidence>
<feature type="domain" description="COQ9 C-terminal" evidence="7">
    <location>
        <begin position="119"/>
        <end position="187"/>
    </location>
</feature>
<keyword evidence="3" id="KW-0831">Ubiquinone biosynthesis</keyword>
<reference evidence="8 9" key="1">
    <citation type="submission" date="2020-03" db="EMBL/GenBank/DDBJ databases">
        <title>Complete genome sequence of Monaibacterium sp. ALG8 with diverse plasmids.</title>
        <authorList>
            <person name="Sun C."/>
        </authorList>
    </citation>
    <scope>NUCLEOTIDE SEQUENCE [LARGE SCALE GENOMIC DNA]</scope>
    <source>
        <strain evidence="8 9">ALG8</strain>
    </source>
</reference>
<dbReference type="EMBL" id="CP049811">
    <property type="protein sequence ID" value="QIK39894.1"/>
    <property type="molecule type" value="Genomic_DNA"/>
</dbReference>
<dbReference type="InterPro" id="IPR012762">
    <property type="entry name" value="Ubiq_biosynth_COQ9"/>
</dbReference>
<keyword evidence="9" id="KW-1185">Reference proteome</keyword>
<evidence type="ECO:0000313" key="9">
    <source>
        <dbReference type="Proteomes" id="UP000500791"/>
    </source>
</evidence>
<dbReference type="Gene3D" id="1.10.357.10">
    <property type="entry name" value="Tetracycline Repressor, domain 2"/>
    <property type="match status" value="1"/>
</dbReference>
<accession>A0A6G7VIR5</accession>
<keyword evidence="5" id="KW-0446">Lipid-binding</keyword>
<dbReference type="RefSeq" id="WP_166188684.1">
    <property type="nucleotide sequence ID" value="NZ_CP049811.1"/>
</dbReference>
<sequence length="228" mass="25572">MTENMAERHDLARDAVLDAAMVHVPFDGWSQETMRRAIADSGVEPALADALFPRGPVDLALAFHYRGDRMLAEWLPELQGGMTARITQAVWHRLELVDGQKEAVRRGATLFALPNHAADGSRAIWNTADTIWTGLGDSADDYNWYTKRATLSAVHSSTVLYWLGDTSPDHSATREFLDRRIADVMWVEKTKARLRQTPLARAFDIGPGRLLSRVRPPVPRAMPGRFNR</sequence>
<protein>
    <submittedName>
        <fullName evidence="8">COQ9 family protein</fullName>
    </submittedName>
</protein>
<proteinExistence type="inferred from homology"/>
<comment type="similarity">
    <text evidence="2">Belongs to the COQ9 family.</text>
</comment>
<dbReference type="PANTHER" id="PTHR21427:SF19">
    <property type="entry name" value="UBIQUINONE BIOSYNTHESIS PROTEIN COQ9, MITOCHONDRIAL"/>
    <property type="match status" value="1"/>
</dbReference>
<dbReference type="PANTHER" id="PTHR21427">
    <property type="entry name" value="UBIQUINONE BIOSYNTHESIS PROTEIN COQ9, MITOCHONDRIAL"/>
    <property type="match status" value="1"/>
</dbReference>
<evidence type="ECO:0000313" key="8">
    <source>
        <dbReference type="EMBL" id="QIK39894.1"/>
    </source>
</evidence>
<dbReference type="Pfam" id="PF08511">
    <property type="entry name" value="COQ9"/>
    <property type="match status" value="1"/>
</dbReference>
<dbReference type="KEGG" id="mon:G8E03_03410"/>
<dbReference type="GO" id="GO:0006744">
    <property type="term" value="P:ubiquinone biosynthetic process"/>
    <property type="evidence" value="ECO:0007669"/>
    <property type="project" value="UniProtKB-KW"/>
</dbReference>
<evidence type="ECO:0000256" key="5">
    <source>
        <dbReference type="ARBA" id="ARBA00023121"/>
    </source>
</evidence>
<name>A0A6G7VIR5_9RHOB</name>
<evidence type="ECO:0000259" key="7">
    <source>
        <dbReference type="Pfam" id="PF08511"/>
    </source>
</evidence>
<evidence type="ECO:0000256" key="4">
    <source>
        <dbReference type="ARBA" id="ARBA00022946"/>
    </source>
</evidence>
<dbReference type="GO" id="GO:0008289">
    <property type="term" value="F:lipid binding"/>
    <property type="evidence" value="ECO:0007669"/>
    <property type="project" value="UniProtKB-KW"/>
</dbReference>
<comment type="pathway">
    <text evidence="1">Cofactor biosynthesis; ubiquinone biosynthesis.</text>
</comment>
<evidence type="ECO:0000256" key="6">
    <source>
        <dbReference type="ARBA" id="ARBA00058104"/>
    </source>
</evidence>
<evidence type="ECO:0000256" key="2">
    <source>
        <dbReference type="ARBA" id="ARBA00010766"/>
    </source>
</evidence>
<keyword evidence="4" id="KW-0809">Transit peptide</keyword>
<comment type="function">
    <text evidence="6">Membrane-associated protein that warps the membrane surface to access and bind aromatic isoprenes with high specificity, including ubiquinone (CoQ) isoprene intermediates and presents them directly to COQ7, therefore facilitating the COQ7-mediated hydroxylase step. Participates in the biosynthesis of coenzyme Q, also named ubiquinone, an essential lipid-soluble electron transporter for aerobic cellular respiration.</text>
</comment>
<gene>
    <name evidence="8" type="ORF">G8E03_03410</name>
</gene>
<dbReference type="InterPro" id="IPR013718">
    <property type="entry name" value="COQ9_C"/>
</dbReference>